<evidence type="ECO:0000256" key="4">
    <source>
        <dbReference type="ARBA" id="ARBA00023136"/>
    </source>
</evidence>
<keyword evidence="2 5" id="KW-0812">Transmembrane</keyword>
<dbReference type="EMBL" id="HBUF01214703">
    <property type="protein sequence ID" value="CAG6666598.1"/>
    <property type="molecule type" value="Transcribed_RNA"/>
</dbReference>
<protein>
    <submittedName>
        <fullName evidence="7">Transmembrane 7 superfamily member 3</fullName>
    </submittedName>
</protein>
<feature type="transmembrane region" description="Helical" evidence="5">
    <location>
        <begin position="436"/>
        <end position="453"/>
    </location>
</feature>
<evidence type="ECO:0000256" key="3">
    <source>
        <dbReference type="ARBA" id="ARBA00022989"/>
    </source>
</evidence>
<dbReference type="PANTHER" id="PTHR15937:SF3">
    <property type="entry name" value="TRANSMEMBRANE 7 SUPERFAMILY MEMBER 3"/>
    <property type="match status" value="1"/>
</dbReference>
<evidence type="ECO:0000256" key="5">
    <source>
        <dbReference type="SAM" id="Phobius"/>
    </source>
</evidence>
<keyword evidence="4 5" id="KW-0472">Membrane</keyword>
<name>A0A8D8SB44_9HEMI</name>
<feature type="transmembrane region" description="Helical" evidence="5">
    <location>
        <begin position="459"/>
        <end position="479"/>
    </location>
</feature>
<comment type="subcellular location">
    <subcellularLocation>
        <location evidence="1">Membrane</location>
        <topology evidence="1">Multi-pass membrane protein</topology>
    </subcellularLocation>
</comment>
<feature type="transmembrane region" description="Helical" evidence="5">
    <location>
        <begin position="381"/>
        <end position="401"/>
    </location>
</feature>
<proteinExistence type="predicted"/>
<feature type="transmembrane region" description="Helical" evidence="5">
    <location>
        <begin position="298"/>
        <end position="317"/>
    </location>
</feature>
<dbReference type="AlphaFoldDB" id="A0A8D8SB44"/>
<dbReference type="InterPro" id="IPR025256">
    <property type="entry name" value="TM7S3/TM198-like_dom"/>
</dbReference>
<reference evidence="7" key="1">
    <citation type="submission" date="2021-05" db="EMBL/GenBank/DDBJ databases">
        <authorList>
            <person name="Alioto T."/>
            <person name="Alioto T."/>
            <person name="Gomez Garrido J."/>
        </authorList>
    </citation>
    <scope>NUCLEOTIDE SEQUENCE</scope>
</reference>
<feature type="transmembrane region" description="Helical" evidence="5">
    <location>
        <begin position="354"/>
        <end position="374"/>
    </location>
</feature>
<dbReference type="InterPro" id="IPR042502">
    <property type="entry name" value="TM7SF3"/>
</dbReference>
<dbReference type="EMBL" id="HBUF01214700">
    <property type="protein sequence ID" value="CAG6666595.1"/>
    <property type="molecule type" value="Transcribed_RNA"/>
</dbReference>
<evidence type="ECO:0000259" key="6">
    <source>
        <dbReference type="Pfam" id="PF13886"/>
    </source>
</evidence>
<dbReference type="GO" id="GO:0043069">
    <property type="term" value="P:negative regulation of programmed cell death"/>
    <property type="evidence" value="ECO:0007669"/>
    <property type="project" value="TreeGrafter"/>
</dbReference>
<dbReference type="Pfam" id="PF13886">
    <property type="entry name" value="TM7S3_TM198"/>
    <property type="match status" value="1"/>
</dbReference>
<keyword evidence="3 5" id="KW-1133">Transmembrane helix</keyword>
<dbReference type="GO" id="GO:0005886">
    <property type="term" value="C:plasma membrane"/>
    <property type="evidence" value="ECO:0007669"/>
    <property type="project" value="TreeGrafter"/>
</dbReference>
<dbReference type="PANTHER" id="PTHR15937">
    <property type="entry name" value="TRANSMEMBRANE 7 SUPERFAMILY MEMBER 3"/>
    <property type="match status" value="1"/>
</dbReference>
<dbReference type="Pfam" id="PF25992">
    <property type="entry name" value="Ig_TM7SF3_N"/>
    <property type="match status" value="1"/>
</dbReference>
<sequence length="595" mass="65892">MRICSALRMPCTTFTSYSKIVAIVLSIVLISTSVSAVKSLKAKVTDETYTLSLVNYTALNSQVVSQQVIIPPNTEIGVLIKDIPLGTQFLVVQAHSYIYNVTLTYQGESNTLSGTNVGFVHTVTALLLPMFYVSNDNAVNSTVMLAVIGYGVNAPVPGGCNMEFSTKLAPYLHLSLSNSLITVESQPAMFKKCSEPYYITYEFYHMYQLESDYTPASYFKAVSSMISPNEIRANGRLVDASPLTTPMRRLFSAYHGTGSVYALVATLYGTNISAAYIPTHTYACSMISLVNPCVSSPLSWTIVSVLLAILGTSLCLYGHYHFKTGLFIHGLLFSSLLTYTLTVHETATMPDPAVNFWLLLLLGLICGRFWVYIWNQFGHPFISTTLSALTLSSFIFLVFLYSPYGKYPLSHSSFIFLVLLYSPYGDFTLLQSDINYVLIFVCIFFLVLCEFSIAPRFMNIVSCAVLGSYLIIFALDYFFSTNLKYLAINGVRRLTVDNFNMATIDPPYQNVDRVLSILWGMLVMLGIISQRISVSGKPSFPPPGGSYEDVPEDWEEEGARTGLLVGHTSGLYYWGDSSNILARQIVGPSGQYMYV</sequence>
<feature type="transmembrane region" description="Helical" evidence="5">
    <location>
        <begin position="324"/>
        <end position="342"/>
    </location>
</feature>
<accession>A0A8D8SB44</accession>
<organism evidence="7">
    <name type="scientific">Cacopsylla melanoneura</name>
    <dbReference type="NCBI Taxonomy" id="428564"/>
    <lineage>
        <taxon>Eukaryota</taxon>
        <taxon>Metazoa</taxon>
        <taxon>Ecdysozoa</taxon>
        <taxon>Arthropoda</taxon>
        <taxon>Hexapoda</taxon>
        <taxon>Insecta</taxon>
        <taxon>Pterygota</taxon>
        <taxon>Neoptera</taxon>
        <taxon>Paraneoptera</taxon>
        <taxon>Hemiptera</taxon>
        <taxon>Sternorrhyncha</taxon>
        <taxon>Psylloidea</taxon>
        <taxon>Psyllidae</taxon>
        <taxon>Psyllinae</taxon>
        <taxon>Cacopsylla</taxon>
    </lineage>
</organism>
<evidence type="ECO:0000256" key="1">
    <source>
        <dbReference type="ARBA" id="ARBA00004141"/>
    </source>
</evidence>
<feature type="domain" description="TM7S3/TM198-like" evidence="6">
    <location>
        <begin position="305"/>
        <end position="530"/>
    </location>
</feature>
<evidence type="ECO:0000256" key="2">
    <source>
        <dbReference type="ARBA" id="ARBA00022692"/>
    </source>
</evidence>
<evidence type="ECO:0000313" key="7">
    <source>
        <dbReference type="EMBL" id="CAG6666595.1"/>
    </source>
</evidence>